<keyword evidence="5" id="KW-0206">Cytoskeleton</keyword>
<evidence type="ECO:0000256" key="2">
    <source>
        <dbReference type="ARBA" id="ARBA00022490"/>
    </source>
</evidence>
<evidence type="ECO:0000256" key="6">
    <source>
        <dbReference type="SAM" id="Coils"/>
    </source>
</evidence>
<comment type="subcellular location">
    <subcellularLocation>
        <location evidence="1">Cytoplasm</location>
        <location evidence="1">Cytoskeleton</location>
    </subcellularLocation>
</comment>
<feature type="compositionally biased region" description="Polar residues" evidence="7">
    <location>
        <begin position="1"/>
        <end position="14"/>
    </location>
</feature>
<dbReference type="GO" id="GO:0005874">
    <property type="term" value="C:microtubule"/>
    <property type="evidence" value="ECO:0007669"/>
    <property type="project" value="UniProtKB-KW"/>
</dbReference>
<evidence type="ECO:0000256" key="1">
    <source>
        <dbReference type="ARBA" id="ARBA00004245"/>
    </source>
</evidence>
<feature type="non-terminal residue" evidence="9">
    <location>
        <position position="1"/>
    </location>
</feature>
<keyword evidence="2" id="KW-0963">Cytoplasm</keyword>
<reference evidence="9 10" key="1">
    <citation type="submission" date="2020-02" db="EMBL/GenBank/DDBJ databases">
        <authorList>
            <person name="Ferguson B K."/>
        </authorList>
    </citation>
    <scope>NUCLEOTIDE SEQUENCE [LARGE SCALE GENOMIC DNA]</scope>
</reference>
<accession>A0A6H5IMN0</accession>
<evidence type="ECO:0000259" key="8">
    <source>
        <dbReference type="Pfam" id="PF16641"/>
    </source>
</evidence>
<dbReference type="AlphaFoldDB" id="A0A6H5IMN0"/>
<dbReference type="Pfam" id="PF16641">
    <property type="entry name" value="CLIP1_ZNF"/>
    <property type="match status" value="1"/>
</dbReference>
<evidence type="ECO:0000256" key="4">
    <source>
        <dbReference type="ARBA" id="ARBA00023054"/>
    </source>
</evidence>
<proteinExistence type="predicted"/>
<evidence type="ECO:0000313" key="9">
    <source>
        <dbReference type="EMBL" id="CAB0039541.1"/>
    </source>
</evidence>
<feature type="coiled-coil region" evidence="6">
    <location>
        <begin position="71"/>
        <end position="105"/>
    </location>
</feature>
<dbReference type="EMBL" id="CADCXV010000968">
    <property type="protein sequence ID" value="CAB0039541.1"/>
    <property type="molecule type" value="Genomic_DNA"/>
</dbReference>
<protein>
    <recommendedName>
        <fullName evidence="8">CLIP1 zinc knuckle domain-containing protein</fullName>
    </recommendedName>
</protein>
<name>A0A6H5IMN0_9HYME</name>
<evidence type="ECO:0000256" key="3">
    <source>
        <dbReference type="ARBA" id="ARBA00022701"/>
    </source>
</evidence>
<evidence type="ECO:0000256" key="7">
    <source>
        <dbReference type="SAM" id="MobiDB-lite"/>
    </source>
</evidence>
<organism evidence="9 10">
    <name type="scientific">Trichogramma brassicae</name>
    <dbReference type="NCBI Taxonomy" id="86971"/>
    <lineage>
        <taxon>Eukaryota</taxon>
        <taxon>Metazoa</taxon>
        <taxon>Ecdysozoa</taxon>
        <taxon>Arthropoda</taxon>
        <taxon>Hexapoda</taxon>
        <taxon>Insecta</taxon>
        <taxon>Pterygota</taxon>
        <taxon>Neoptera</taxon>
        <taxon>Endopterygota</taxon>
        <taxon>Hymenoptera</taxon>
        <taxon>Apocrita</taxon>
        <taxon>Proctotrupomorpha</taxon>
        <taxon>Chalcidoidea</taxon>
        <taxon>Trichogrammatidae</taxon>
        <taxon>Trichogramma</taxon>
    </lineage>
</organism>
<gene>
    <name evidence="9" type="ORF">TBRA_LOCUS11281</name>
</gene>
<dbReference type="Proteomes" id="UP000479190">
    <property type="component" value="Unassembled WGS sequence"/>
</dbReference>
<keyword evidence="3" id="KW-0493">Microtubule</keyword>
<feature type="region of interest" description="Disordered" evidence="7">
    <location>
        <begin position="1"/>
        <end position="26"/>
    </location>
</feature>
<evidence type="ECO:0000313" key="10">
    <source>
        <dbReference type="Proteomes" id="UP000479190"/>
    </source>
</evidence>
<keyword evidence="10" id="KW-1185">Reference proteome</keyword>
<evidence type="ECO:0000256" key="5">
    <source>
        <dbReference type="ARBA" id="ARBA00023212"/>
    </source>
</evidence>
<sequence length="237" mass="27441">LPKKSTLMSTSTPARKTPQPNPNLNGETCYSSRGTSIWITVICLSESNMQHRKVLFLRNKFKKKSSPRFFASDTRKKLKNSSDLYVELQEEIIELKSSCDKQMKDLIQAKTILELEIKNIVSTSVDSSDKLTKYSEDLREKEKELVESRKNLSQYFFSHLIQKTLPPPRVFCDICDEFDLHDTDDCPKQAQDPDEQLHNPSKTKKVLAQRPYCETCESMSFSKFIKRKLFITTSLLK</sequence>
<feature type="domain" description="CLIP1 zinc knuckle" evidence="8">
    <location>
        <begin position="169"/>
        <end position="186"/>
    </location>
</feature>
<dbReference type="InterPro" id="IPR032108">
    <property type="entry name" value="CLIP1_ZNF"/>
</dbReference>
<dbReference type="OrthoDB" id="2130750at2759"/>
<keyword evidence="4 6" id="KW-0175">Coiled coil</keyword>